<dbReference type="SUPFAM" id="SSF52540">
    <property type="entry name" value="P-loop containing nucleoside triphosphate hydrolases"/>
    <property type="match status" value="2"/>
</dbReference>
<feature type="compositionally biased region" description="Polar residues" evidence="4">
    <location>
        <begin position="863"/>
        <end position="872"/>
    </location>
</feature>
<evidence type="ECO:0000313" key="6">
    <source>
        <dbReference type="EMBL" id="ORY06239.1"/>
    </source>
</evidence>
<dbReference type="EMBL" id="MCFA01000118">
    <property type="protein sequence ID" value="ORY06239.1"/>
    <property type="molecule type" value="Genomic_DNA"/>
</dbReference>
<evidence type="ECO:0000256" key="2">
    <source>
        <dbReference type="ARBA" id="ARBA00022801"/>
    </source>
</evidence>
<dbReference type="GO" id="GO:0008094">
    <property type="term" value="F:ATP-dependent activity, acting on DNA"/>
    <property type="evidence" value="ECO:0007669"/>
    <property type="project" value="TreeGrafter"/>
</dbReference>
<dbReference type="PANTHER" id="PTHR45626:SF51">
    <property type="entry name" value="SNF2-RELATED DOMAIN-CONTAINING PROTEIN"/>
    <property type="match status" value="1"/>
</dbReference>
<proteinExistence type="predicted"/>
<feature type="domain" description="Helicase C-terminal" evidence="5">
    <location>
        <begin position="950"/>
        <end position="1096"/>
    </location>
</feature>
<dbReference type="CDD" id="cd18008">
    <property type="entry name" value="DEXDc_SHPRH-like"/>
    <property type="match status" value="1"/>
</dbReference>
<dbReference type="InterPro" id="IPR027417">
    <property type="entry name" value="P-loop_NTPase"/>
</dbReference>
<organism evidence="6 7">
    <name type="scientific">Clohesyomyces aquaticus</name>
    <dbReference type="NCBI Taxonomy" id="1231657"/>
    <lineage>
        <taxon>Eukaryota</taxon>
        <taxon>Fungi</taxon>
        <taxon>Dikarya</taxon>
        <taxon>Ascomycota</taxon>
        <taxon>Pezizomycotina</taxon>
        <taxon>Dothideomycetes</taxon>
        <taxon>Pleosporomycetidae</taxon>
        <taxon>Pleosporales</taxon>
        <taxon>Lindgomycetaceae</taxon>
        <taxon>Clohesyomyces</taxon>
    </lineage>
</organism>
<dbReference type="CDD" id="cd18793">
    <property type="entry name" value="SF2_C_SNF"/>
    <property type="match status" value="1"/>
</dbReference>
<dbReference type="PROSITE" id="PS51194">
    <property type="entry name" value="HELICASE_CTER"/>
    <property type="match status" value="1"/>
</dbReference>
<dbReference type="AlphaFoldDB" id="A0A1Y1Z7K0"/>
<dbReference type="Proteomes" id="UP000193144">
    <property type="component" value="Unassembled WGS sequence"/>
</dbReference>
<feature type="region of interest" description="Disordered" evidence="4">
    <location>
        <begin position="1139"/>
        <end position="1227"/>
    </location>
</feature>
<feature type="compositionally biased region" description="Polar residues" evidence="4">
    <location>
        <begin position="1169"/>
        <end position="1186"/>
    </location>
</feature>
<protein>
    <submittedName>
        <fullName evidence="6">SNF2 family N-terminal domain-domain-containing protein</fullName>
    </submittedName>
</protein>
<dbReference type="InterPro" id="IPR049730">
    <property type="entry name" value="SNF2/RAD54-like_C"/>
</dbReference>
<dbReference type="Gene3D" id="3.40.50.300">
    <property type="entry name" value="P-loop containing nucleotide triphosphate hydrolases"/>
    <property type="match status" value="2"/>
</dbReference>
<evidence type="ECO:0000256" key="1">
    <source>
        <dbReference type="ARBA" id="ARBA00022741"/>
    </source>
</evidence>
<evidence type="ECO:0000256" key="3">
    <source>
        <dbReference type="ARBA" id="ARBA00022840"/>
    </source>
</evidence>
<dbReference type="InterPro" id="IPR050628">
    <property type="entry name" value="SNF2_RAD54_helicase_TF"/>
</dbReference>
<keyword evidence="2" id="KW-0378">Hydrolase</keyword>
<dbReference type="GO" id="GO:0006281">
    <property type="term" value="P:DNA repair"/>
    <property type="evidence" value="ECO:0007669"/>
    <property type="project" value="TreeGrafter"/>
</dbReference>
<comment type="caution">
    <text evidence="6">The sequence shown here is derived from an EMBL/GenBank/DDBJ whole genome shotgun (WGS) entry which is preliminary data.</text>
</comment>
<evidence type="ECO:0000259" key="5">
    <source>
        <dbReference type="PROSITE" id="PS51194"/>
    </source>
</evidence>
<sequence>MTTPSSTQSELEPNVKPYIALGCLHIGRDINVDSGPGVSIWCELKVASLSDDAKAIIGNDSLKLLLAGWARFFTYYSSTVDSRHHSFARVYVLPNDTARGQIDRKSKSLKLALRNLLHRIDVSTEAWNGLLGYPPILFDPWASPENVSLHYLFNKLPSPAPMVEKIKSRYTRVVVDDLLESAAPVIDVDGEGQRLQGIGYPLNGLDTKLYPYQARSAALMIQREAAPQLQLDPRLEVRQAPNGEKYYFSPRDGDFLSEPRYFESPRGGILAESMGLGKTVICLAVILATKGHLPGIPPPYLPPWPTRSRVGSLLQMAANTIGRHSLPGRAHLEYEEDFENTDRTNLKEELARTIPHYEMPNFFSRTVRNTNVLQPRKFILCSATLIVVPRNLLHQWQNEIRKHIRKGGLKTLIMDSDTKRDKAVKTLDTEPSDMEWRSNLPSTTELLKYDIILFTRRRFEQEVKDGADDSGRRQSYGIPLACDCPYIGASRIRDCRCAKEQGFYESPLMRLHWLRIIVDEGHNFSSDTSNAVLVAKQLQAERRWVVSGTPAKDLVGVEVRTDSSLDREKAIESRKNFNTQEDRRGAVKVLGLLASNFLKVQPWHNINADERCDWDEYVYRHEKHYHKTYSAFSISFLRTLEGLVVKNRPEDVEGDIKLPPMTHRTKYLKPCWFDKMTANMFVQMLRANAITSERSDVDYLFHKNSIQARHDLMTNVRQSNFAWTGFSTEDVESTLETSAKYLEKEDKNCSPEDAHLLLESTQIISSLLQSPEWIALSRVHEVGLVVEGWPKDSEMAFGLAYPNKPTMVGITSVVEGQIHVDRQSTSENPTEGLEHVGEAVNNKLVQSEGTKQAAKRRKGAHSRGSTSITGVPSSALEGHQATSHKPGVIKSQNSPQKLLQPSVVPNVATQGSNSPLVSNKRSLDSADHTELLSETSALLETRVIGTTSAKLSYLLGEVATHHAASKIIIFYDGSNAAWYMAQGLEMLYIGHRIYAKTLTDAQKAEYVALFSEDPNIRVLLIDVASGALGLNLNAANRVYIINPINRPDIEAQAIKRAHRIGQTKGVIVETLVLEGTIEEAIFKRAKKMSRDEHKQAKTLEDDDQIVNIFLNAKVIPIDPAETTGLAQFAALRTPQQVFGRPGRENFERLDKAEKKVPANPRKRQRVARPSSTPKKANRSVSMTSPGRSVVAVPHSQLPILTMPAPSAPPQPASLFGATLGRPVSMQP</sequence>
<dbReference type="STRING" id="1231657.A0A1Y1Z7K0"/>
<keyword evidence="7" id="KW-1185">Reference proteome</keyword>
<dbReference type="SMART" id="SM00487">
    <property type="entry name" value="DEXDc"/>
    <property type="match status" value="1"/>
</dbReference>
<dbReference type="GO" id="GO:0005634">
    <property type="term" value="C:nucleus"/>
    <property type="evidence" value="ECO:0007669"/>
    <property type="project" value="TreeGrafter"/>
</dbReference>
<dbReference type="PANTHER" id="PTHR45626">
    <property type="entry name" value="TRANSCRIPTION TERMINATION FACTOR 2-RELATED"/>
    <property type="match status" value="1"/>
</dbReference>
<evidence type="ECO:0000313" key="7">
    <source>
        <dbReference type="Proteomes" id="UP000193144"/>
    </source>
</evidence>
<name>A0A1Y1Z7K0_9PLEO</name>
<gene>
    <name evidence="6" type="ORF">BCR34DRAFT_604278</name>
</gene>
<feature type="region of interest" description="Disordered" evidence="4">
    <location>
        <begin position="823"/>
        <end position="894"/>
    </location>
</feature>
<evidence type="ECO:0000256" key="4">
    <source>
        <dbReference type="SAM" id="MobiDB-lite"/>
    </source>
</evidence>
<dbReference type="InterPro" id="IPR014001">
    <property type="entry name" value="Helicase_ATP-bd"/>
</dbReference>
<dbReference type="InterPro" id="IPR001650">
    <property type="entry name" value="Helicase_C-like"/>
</dbReference>
<accession>A0A1Y1Z7K0</accession>
<keyword evidence="1" id="KW-0547">Nucleotide-binding</keyword>
<dbReference type="GO" id="GO:0005524">
    <property type="term" value="F:ATP binding"/>
    <property type="evidence" value="ECO:0007669"/>
    <property type="project" value="UniProtKB-KW"/>
</dbReference>
<reference evidence="6 7" key="1">
    <citation type="submission" date="2016-07" db="EMBL/GenBank/DDBJ databases">
        <title>Pervasive Adenine N6-methylation of Active Genes in Fungi.</title>
        <authorList>
            <consortium name="DOE Joint Genome Institute"/>
            <person name="Mondo S.J."/>
            <person name="Dannebaum R.O."/>
            <person name="Kuo R.C."/>
            <person name="Labutti K."/>
            <person name="Haridas S."/>
            <person name="Kuo A."/>
            <person name="Salamov A."/>
            <person name="Ahrendt S.R."/>
            <person name="Lipzen A."/>
            <person name="Sullivan W."/>
            <person name="Andreopoulos W.B."/>
            <person name="Clum A."/>
            <person name="Lindquist E."/>
            <person name="Daum C."/>
            <person name="Ramamoorthy G.K."/>
            <person name="Gryganskyi A."/>
            <person name="Culley D."/>
            <person name="Magnuson J.K."/>
            <person name="James T.Y."/>
            <person name="O'Malley M.A."/>
            <person name="Stajich J.E."/>
            <person name="Spatafora J.W."/>
            <person name="Visel A."/>
            <person name="Grigoriev I.V."/>
        </authorList>
    </citation>
    <scope>NUCLEOTIDE SEQUENCE [LARGE SCALE GENOMIC DNA]</scope>
    <source>
        <strain evidence="6 7">CBS 115471</strain>
    </source>
</reference>
<feature type="compositionally biased region" description="Basic and acidic residues" evidence="4">
    <location>
        <begin position="1141"/>
        <end position="1156"/>
    </location>
</feature>
<dbReference type="OrthoDB" id="2801544at2759"/>
<keyword evidence="3" id="KW-0067">ATP-binding</keyword>
<dbReference type="GO" id="GO:0016787">
    <property type="term" value="F:hydrolase activity"/>
    <property type="evidence" value="ECO:0007669"/>
    <property type="project" value="UniProtKB-KW"/>
</dbReference>
<dbReference type="InterPro" id="IPR000330">
    <property type="entry name" value="SNF2_N"/>
</dbReference>
<dbReference type="Pfam" id="PF00271">
    <property type="entry name" value="Helicase_C"/>
    <property type="match status" value="1"/>
</dbReference>
<dbReference type="Pfam" id="PF00176">
    <property type="entry name" value="SNF2-rel_dom"/>
    <property type="match status" value="1"/>
</dbReference>